<proteinExistence type="inferred from homology"/>
<comment type="similarity">
    <text evidence="2">Belongs to the SusD family.</text>
</comment>
<dbReference type="Proteomes" id="UP001152749">
    <property type="component" value="Chromosome"/>
</dbReference>
<dbReference type="CDD" id="cd08977">
    <property type="entry name" value="SusD"/>
    <property type="match status" value="1"/>
</dbReference>
<sequence>MRANIKLFFISVIVTFFSSCSDDIINKEPLDQLAPETLFQTEGGFRSALDGVYGLMKQDFYGYSMGIYTIPEAIGDDLLGSTNSKDFSFDNSSLSIYPLAYNSSTGGIDGFWKISYQAIYNVNTIIKYARKSTLTNKNAFLGEALGIRALLHYNLYRFYSPAYNADKKALSVSYRFETDKLLDIKPRNTTAEVIQFILEDLKEAEALATNTVNSYRISKTAIYALSARVSHETADYKNAIAYSNLALADTRYKLDNTLAALQKEWDKDDSVEIIFRIRFENSEMGQTAAIFAIPVLSSYPYSVATDLINLYDKTKDFRFTVYFKNHPTIKDNYFPKKQAGTRTTNAAAFDPGNIDIKLIRVPELYLILAESYLQENNSASALINLNKLRNARGIGDYSGADLSNEILNERRRELAFEGFRFTDLKRLGLGFKRADGSGLSANANRFALPIPQTEIDRSGITQNPGY</sequence>
<evidence type="ECO:0000313" key="8">
    <source>
        <dbReference type="EMBL" id="CAI2766898.1"/>
    </source>
</evidence>
<dbReference type="InterPro" id="IPR033985">
    <property type="entry name" value="SusD-like_N"/>
</dbReference>
<dbReference type="AlphaFoldDB" id="A0A9W4TJ35"/>
<evidence type="ECO:0000256" key="5">
    <source>
        <dbReference type="ARBA" id="ARBA00023237"/>
    </source>
</evidence>
<reference evidence="8" key="1">
    <citation type="submission" date="2022-09" db="EMBL/GenBank/DDBJ databases">
        <authorList>
            <person name="Duchaud E."/>
        </authorList>
    </citation>
    <scope>NUCLEOTIDE SEQUENCE</scope>
    <source>
        <strain evidence="8">TRV642</strain>
    </source>
</reference>
<evidence type="ECO:0000259" key="7">
    <source>
        <dbReference type="Pfam" id="PF14322"/>
    </source>
</evidence>
<protein>
    <submittedName>
        <fullName evidence="8">SusD/RagB family lipoprotein</fullName>
    </submittedName>
</protein>
<dbReference type="KEGG" id="fcs:TRV642_1969"/>
<dbReference type="InterPro" id="IPR011990">
    <property type="entry name" value="TPR-like_helical_dom_sf"/>
</dbReference>
<evidence type="ECO:0000256" key="2">
    <source>
        <dbReference type="ARBA" id="ARBA00006275"/>
    </source>
</evidence>
<feature type="domain" description="RagB/SusD" evidence="6">
    <location>
        <begin position="351"/>
        <end position="466"/>
    </location>
</feature>
<dbReference type="PROSITE" id="PS51257">
    <property type="entry name" value="PROKAR_LIPOPROTEIN"/>
    <property type="match status" value="1"/>
</dbReference>
<evidence type="ECO:0000256" key="1">
    <source>
        <dbReference type="ARBA" id="ARBA00004442"/>
    </source>
</evidence>
<evidence type="ECO:0000256" key="4">
    <source>
        <dbReference type="ARBA" id="ARBA00023136"/>
    </source>
</evidence>
<keyword evidence="3" id="KW-0732">Signal</keyword>
<dbReference type="Gene3D" id="1.25.40.390">
    <property type="match status" value="1"/>
</dbReference>
<keyword evidence="4" id="KW-0472">Membrane</keyword>
<evidence type="ECO:0000256" key="3">
    <source>
        <dbReference type="ARBA" id="ARBA00022729"/>
    </source>
</evidence>
<keyword evidence="5" id="KW-0998">Cell outer membrane</keyword>
<dbReference type="SUPFAM" id="SSF48452">
    <property type="entry name" value="TPR-like"/>
    <property type="match status" value="1"/>
</dbReference>
<dbReference type="GO" id="GO:0009279">
    <property type="term" value="C:cell outer membrane"/>
    <property type="evidence" value="ECO:0007669"/>
    <property type="project" value="UniProtKB-SubCell"/>
</dbReference>
<evidence type="ECO:0000259" key="6">
    <source>
        <dbReference type="Pfam" id="PF07980"/>
    </source>
</evidence>
<organism evidence="8 9">
    <name type="scientific">Flavobacterium collinsii</name>
    <dbReference type="NCBI Taxonomy" id="1114861"/>
    <lineage>
        <taxon>Bacteria</taxon>
        <taxon>Pseudomonadati</taxon>
        <taxon>Bacteroidota</taxon>
        <taxon>Flavobacteriia</taxon>
        <taxon>Flavobacteriales</taxon>
        <taxon>Flavobacteriaceae</taxon>
        <taxon>Flavobacterium</taxon>
    </lineage>
</organism>
<name>A0A9W4TJ35_9FLAO</name>
<dbReference type="Pfam" id="PF07980">
    <property type="entry name" value="SusD_RagB"/>
    <property type="match status" value="1"/>
</dbReference>
<dbReference type="InterPro" id="IPR012944">
    <property type="entry name" value="SusD_RagB_dom"/>
</dbReference>
<feature type="domain" description="SusD-like N-terminal" evidence="7">
    <location>
        <begin position="94"/>
        <end position="229"/>
    </location>
</feature>
<dbReference type="RefSeq" id="WP_263362852.1">
    <property type="nucleotide sequence ID" value="NZ_OX336425.1"/>
</dbReference>
<keyword evidence="8" id="KW-0449">Lipoprotein</keyword>
<comment type="subcellular location">
    <subcellularLocation>
        <location evidence="1">Cell outer membrane</location>
    </subcellularLocation>
</comment>
<accession>A0A9W4TJ35</accession>
<gene>
    <name evidence="8" type="ORF">TRV642_1969</name>
</gene>
<evidence type="ECO:0000313" key="9">
    <source>
        <dbReference type="Proteomes" id="UP001152749"/>
    </source>
</evidence>
<dbReference type="Pfam" id="PF14322">
    <property type="entry name" value="SusD-like_3"/>
    <property type="match status" value="1"/>
</dbReference>
<dbReference type="EMBL" id="OX336425">
    <property type="protein sequence ID" value="CAI2766898.1"/>
    <property type="molecule type" value="Genomic_DNA"/>
</dbReference>